<protein>
    <submittedName>
        <fullName evidence="2">Putative copper resistance protein D</fullName>
    </submittedName>
</protein>
<dbReference type="AlphaFoldDB" id="A0A1I2UI57"/>
<keyword evidence="1" id="KW-1133">Transmembrane helix</keyword>
<dbReference type="STRING" id="341036.SAMN05660649_02637"/>
<evidence type="ECO:0000313" key="2">
    <source>
        <dbReference type="EMBL" id="SFG76805.1"/>
    </source>
</evidence>
<gene>
    <name evidence="2" type="ORF">SAMN05660649_02637</name>
</gene>
<keyword evidence="1" id="KW-0812">Transmembrane</keyword>
<name>A0A1I2UI57_9FIRM</name>
<dbReference type="EMBL" id="FOOX01000009">
    <property type="protein sequence ID" value="SFG76805.1"/>
    <property type="molecule type" value="Genomic_DNA"/>
</dbReference>
<dbReference type="Proteomes" id="UP000199337">
    <property type="component" value="Unassembled WGS sequence"/>
</dbReference>
<keyword evidence="1" id="KW-0472">Membrane</keyword>
<accession>A0A1I2UI57</accession>
<proteinExistence type="predicted"/>
<sequence>MEKILHSIFGSLHILAVETWIGSMIYSMFAVAPALKHLAPPGARHQHDRRRAFFIPHLG</sequence>
<reference evidence="3" key="1">
    <citation type="submission" date="2016-10" db="EMBL/GenBank/DDBJ databases">
        <authorList>
            <person name="Varghese N."/>
            <person name="Submissions S."/>
        </authorList>
    </citation>
    <scope>NUCLEOTIDE SEQUENCE [LARGE SCALE GENOMIC DNA]</scope>
    <source>
        <strain evidence="3">DSM 17038</strain>
    </source>
</reference>
<organism evidence="2 3">
    <name type="scientific">Desulfotruncus arcticus DSM 17038</name>
    <dbReference type="NCBI Taxonomy" id="1121424"/>
    <lineage>
        <taxon>Bacteria</taxon>
        <taxon>Bacillati</taxon>
        <taxon>Bacillota</taxon>
        <taxon>Clostridia</taxon>
        <taxon>Eubacteriales</taxon>
        <taxon>Desulfallaceae</taxon>
        <taxon>Desulfotruncus</taxon>
    </lineage>
</organism>
<keyword evidence="3" id="KW-1185">Reference proteome</keyword>
<evidence type="ECO:0000256" key="1">
    <source>
        <dbReference type="SAM" id="Phobius"/>
    </source>
</evidence>
<evidence type="ECO:0000313" key="3">
    <source>
        <dbReference type="Proteomes" id="UP000199337"/>
    </source>
</evidence>
<dbReference type="RefSeq" id="WP_092471844.1">
    <property type="nucleotide sequence ID" value="NZ_FOOX01000009.1"/>
</dbReference>
<feature type="transmembrane region" description="Helical" evidence="1">
    <location>
        <begin position="12"/>
        <end position="35"/>
    </location>
</feature>
<dbReference type="OrthoDB" id="2083687at2"/>